<keyword evidence="7" id="KW-0456">Lyase</keyword>
<accession>A0ABT7N5E1</accession>
<keyword evidence="6" id="KW-0238">DNA-binding</keyword>
<keyword evidence="10" id="KW-1185">Reference proteome</keyword>
<dbReference type="InterPro" id="IPR003738">
    <property type="entry name" value="SRAP"/>
</dbReference>
<dbReference type="RefSeq" id="WP_286658278.1">
    <property type="nucleotide sequence ID" value="NZ_JASZYV010000001.1"/>
</dbReference>
<evidence type="ECO:0000256" key="7">
    <source>
        <dbReference type="ARBA" id="ARBA00023239"/>
    </source>
</evidence>
<evidence type="ECO:0000256" key="8">
    <source>
        <dbReference type="RuleBase" id="RU364100"/>
    </source>
</evidence>
<comment type="similarity">
    <text evidence="1 8">Belongs to the SOS response-associated peptidase family.</text>
</comment>
<reference evidence="9" key="1">
    <citation type="submission" date="2023-06" db="EMBL/GenBank/DDBJ databases">
        <authorList>
            <person name="Jiang Y."/>
            <person name="Liu Q."/>
        </authorList>
    </citation>
    <scope>NUCLEOTIDE SEQUENCE</scope>
    <source>
        <strain evidence="9">CGMCC 1.12089</strain>
    </source>
</reference>
<keyword evidence="5" id="KW-0190">Covalent protein-DNA linkage</keyword>
<evidence type="ECO:0000256" key="4">
    <source>
        <dbReference type="ARBA" id="ARBA00022801"/>
    </source>
</evidence>
<evidence type="ECO:0000313" key="10">
    <source>
        <dbReference type="Proteomes" id="UP001174908"/>
    </source>
</evidence>
<dbReference type="PANTHER" id="PTHR13604">
    <property type="entry name" value="DC12-RELATED"/>
    <property type="match status" value="1"/>
</dbReference>
<keyword evidence="4 8" id="KW-0378">Hydrolase</keyword>
<dbReference type="SUPFAM" id="SSF143081">
    <property type="entry name" value="BB1717-like"/>
    <property type="match status" value="1"/>
</dbReference>
<evidence type="ECO:0000256" key="3">
    <source>
        <dbReference type="ARBA" id="ARBA00022763"/>
    </source>
</evidence>
<sequence>MIHHYQSTGDPAAYLQNFGVSFQPTLASSVVRPGERGIFIRRPRADHPGSTRPIAAFEAVSGRWGLIPLFSQTGSDPLFEARAEAAAAERNFHQPWKRGHRCVVLADAVVQDHGAPDHLLRVSRADGRPLAMASLWNGWRSPQDECVESFALLTVAPAGSDVRQPALLHDAWLEDWLSCPVEETSAYLRPCAQVGGLVSQEIPRG</sequence>
<protein>
    <recommendedName>
        <fullName evidence="8">Abasic site processing protein</fullName>
        <ecNumber evidence="8">3.4.-.-</ecNumber>
    </recommendedName>
</protein>
<dbReference type="EC" id="3.4.-.-" evidence="8"/>
<dbReference type="Gene3D" id="3.90.1680.10">
    <property type="entry name" value="SOS response associated peptidase-like"/>
    <property type="match status" value="1"/>
</dbReference>
<evidence type="ECO:0000256" key="1">
    <source>
        <dbReference type="ARBA" id="ARBA00008136"/>
    </source>
</evidence>
<comment type="caution">
    <text evidence="9">The sequence shown here is derived from an EMBL/GenBank/DDBJ whole genome shotgun (WGS) entry which is preliminary data.</text>
</comment>
<keyword evidence="3" id="KW-0227">DNA damage</keyword>
<evidence type="ECO:0000256" key="5">
    <source>
        <dbReference type="ARBA" id="ARBA00023124"/>
    </source>
</evidence>
<proteinExistence type="inferred from homology"/>
<dbReference type="PANTHER" id="PTHR13604:SF0">
    <property type="entry name" value="ABASIC SITE PROCESSING PROTEIN HMCES"/>
    <property type="match status" value="1"/>
</dbReference>
<evidence type="ECO:0000256" key="6">
    <source>
        <dbReference type="ARBA" id="ARBA00023125"/>
    </source>
</evidence>
<name>A0ABT7N5E1_9BURK</name>
<organism evidence="9 10">
    <name type="scientific">Variovorax dokdonensis</name>
    <dbReference type="NCBI Taxonomy" id="344883"/>
    <lineage>
        <taxon>Bacteria</taxon>
        <taxon>Pseudomonadati</taxon>
        <taxon>Pseudomonadota</taxon>
        <taxon>Betaproteobacteria</taxon>
        <taxon>Burkholderiales</taxon>
        <taxon>Comamonadaceae</taxon>
        <taxon>Variovorax</taxon>
    </lineage>
</organism>
<evidence type="ECO:0000313" key="9">
    <source>
        <dbReference type="EMBL" id="MDM0043156.1"/>
    </source>
</evidence>
<dbReference type="EMBL" id="JASZYV010000001">
    <property type="protein sequence ID" value="MDM0043156.1"/>
    <property type="molecule type" value="Genomic_DNA"/>
</dbReference>
<dbReference type="Pfam" id="PF02586">
    <property type="entry name" value="SRAP"/>
    <property type="match status" value="1"/>
</dbReference>
<dbReference type="InterPro" id="IPR036590">
    <property type="entry name" value="SRAP-like"/>
</dbReference>
<evidence type="ECO:0000256" key="2">
    <source>
        <dbReference type="ARBA" id="ARBA00022670"/>
    </source>
</evidence>
<keyword evidence="2 8" id="KW-0645">Protease</keyword>
<gene>
    <name evidence="9" type="ORF">QTH91_01555</name>
</gene>
<dbReference type="Proteomes" id="UP001174908">
    <property type="component" value="Unassembled WGS sequence"/>
</dbReference>